<dbReference type="RefSeq" id="XP_001644699.1">
    <property type="nucleotide sequence ID" value="XM_001644649.1"/>
</dbReference>
<dbReference type="PROSITE" id="PS51718">
    <property type="entry name" value="G_DYNAMIN_2"/>
    <property type="match status" value="1"/>
</dbReference>
<dbReference type="GO" id="GO:0045053">
    <property type="term" value="P:protein retention in Golgi apparatus"/>
    <property type="evidence" value="ECO:0007669"/>
    <property type="project" value="EnsemblFungi"/>
</dbReference>
<dbReference type="AlphaFoldDB" id="A7TLP9"/>
<dbReference type="GO" id="GO:0051015">
    <property type="term" value="F:actin filament binding"/>
    <property type="evidence" value="ECO:0007669"/>
    <property type="project" value="EnsemblFungi"/>
</dbReference>
<name>A7TLP9_VANPO</name>
<dbReference type="InterPro" id="IPR000375">
    <property type="entry name" value="Dynamin_stalk"/>
</dbReference>
<evidence type="ECO:0000313" key="10">
    <source>
        <dbReference type="Proteomes" id="UP000000267"/>
    </source>
</evidence>
<dbReference type="eggNOG" id="KOG0446">
    <property type="taxonomic scope" value="Eukaryota"/>
</dbReference>
<dbReference type="GO" id="GO:0034497">
    <property type="term" value="P:protein localization to phagophore assembly site"/>
    <property type="evidence" value="ECO:0007669"/>
    <property type="project" value="EnsemblFungi"/>
</dbReference>
<dbReference type="OrthoDB" id="5061070at2759"/>
<dbReference type="CDD" id="cd08771">
    <property type="entry name" value="DLP_1"/>
    <property type="match status" value="1"/>
</dbReference>
<dbReference type="InterPro" id="IPR003130">
    <property type="entry name" value="GED"/>
</dbReference>
<dbReference type="PROSITE" id="PS51388">
    <property type="entry name" value="GED"/>
    <property type="match status" value="1"/>
</dbReference>
<evidence type="ECO:0000313" key="9">
    <source>
        <dbReference type="EMBL" id="EDO16841.1"/>
    </source>
</evidence>
<dbReference type="GO" id="GO:0000329">
    <property type="term" value="C:fungal-type vacuole membrane"/>
    <property type="evidence" value="ECO:0007669"/>
    <property type="project" value="EnsemblFungi"/>
</dbReference>
<dbReference type="PhylomeDB" id="A7TLP9"/>
<dbReference type="InterPro" id="IPR020850">
    <property type="entry name" value="GED_dom"/>
</dbReference>
<dbReference type="GO" id="GO:0005777">
    <property type="term" value="C:peroxisome"/>
    <property type="evidence" value="ECO:0007669"/>
    <property type="project" value="EnsemblFungi"/>
</dbReference>
<dbReference type="Proteomes" id="UP000000267">
    <property type="component" value="Unassembled WGS sequence"/>
</dbReference>
<feature type="domain" description="GED" evidence="7">
    <location>
        <begin position="619"/>
        <end position="705"/>
    </location>
</feature>
<keyword evidence="1 5" id="KW-0547">Nucleotide-binding</keyword>
<dbReference type="GO" id="GO:0016559">
    <property type="term" value="P:peroxisome fission"/>
    <property type="evidence" value="ECO:0007669"/>
    <property type="project" value="EnsemblFungi"/>
</dbReference>
<feature type="domain" description="Dynamin-type G" evidence="8">
    <location>
        <begin position="26"/>
        <end position="337"/>
    </location>
</feature>
<dbReference type="PROSITE" id="PS00410">
    <property type="entry name" value="G_DYNAMIN_1"/>
    <property type="match status" value="1"/>
</dbReference>
<evidence type="ECO:0000256" key="2">
    <source>
        <dbReference type="ARBA" id="ARBA00023134"/>
    </source>
</evidence>
<proteinExistence type="inferred from homology"/>
<evidence type="ECO:0000256" key="6">
    <source>
        <dbReference type="SAM" id="MobiDB-lite"/>
    </source>
</evidence>
<dbReference type="GO" id="GO:0006623">
    <property type="term" value="P:protein targeting to vacuole"/>
    <property type="evidence" value="ECO:0007669"/>
    <property type="project" value="EnsemblFungi"/>
</dbReference>
<dbReference type="GO" id="GO:0000407">
    <property type="term" value="C:phagophore assembly site"/>
    <property type="evidence" value="ECO:0007669"/>
    <property type="project" value="EnsemblFungi"/>
</dbReference>
<evidence type="ECO:0000256" key="3">
    <source>
        <dbReference type="ARBA" id="ARBA00023175"/>
    </source>
</evidence>
<evidence type="ECO:0000259" key="7">
    <source>
        <dbReference type="PROSITE" id="PS51388"/>
    </source>
</evidence>
<dbReference type="GO" id="GO:0051017">
    <property type="term" value="P:actin filament bundle assembly"/>
    <property type="evidence" value="ECO:0007669"/>
    <property type="project" value="EnsemblFungi"/>
</dbReference>
<dbReference type="InterPro" id="IPR045063">
    <property type="entry name" value="Dynamin_N"/>
</dbReference>
<dbReference type="GO" id="GO:0008017">
    <property type="term" value="F:microtubule binding"/>
    <property type="evidence" value="ECO:0007669"/>
    <property type="project" value="TreeGrafter"/>
</dbReference>
<dbReference type="STRING" id="436907.A7TLP9"/>
<dbReference type="Pfam" id="PF02212">
    <property type="entry name" value="GED"/>
    <property type="match status" value="1"/>
</dbReference>
<dbReference type="GO" id="GO:0005874">
    <property type="term" value="C:microtubule"/>
    <property type="evidence" value="ECO:0007669"/>
    <property type="project" value="TreeGrafter"/>
</dbReference>
<dbReference type="GO" id="GO:0003924">
    <property type="term" value="F:GTPase activity"/>
    <property type="evidence" value="ECO:0007669"/>
    <property type="project" value="EnsemblFungi"/>
</dbReference>
<dbReference type="PANTHER" id="PTHR11566">
    <property type="entry name" value="DYNAMIN"/>
    <property type="match status" value="1"/>
</dbReference>
<accession>A7TLP9</accession>
<gene>
    <name evidence="9" type="ORF">Kpol_1056p42</name>
</gene>
<dbReference type="GO" id="GO:0005770">
    <property type="term" value="C:late endosome"/>
    <property type="evidence" value="ECO:0007669"/>
    <property type="project" value="EnsemblFungi"/>
</dbReference>
<dbReference type="GO" id="GO:0000266">
    <property type="term" value="P:mitochondrial fission"/>
    <property type="evidence" value="ECO:0007669"/>
    <property type="project" value="TreeGrafter"/>
</dbReference>
<dbReference type="InterPro" id="IPR019762">
    <property type="entry name" value="Dynamin_GTPase_CS"/>
</dbReference>
<dbReference type="Pfam" id="PF00350">
    <property type="entry name" value="Dynamin_N"/>
    <property type="match status" value="1"/>
</dbReference>
<dbReference type="SUPFAM" id="SSF52540">
    <property type="entry name" value="P-loop containing nucleoside triphosphate hydrolases"/>
    <property type="match status" value="1"/>
</dbReference>
<dbReference type="HOGENOM" id="CLU_008964_5_0_1"/>
<dbReference type="FunFam" id="3.40.50.300:FF:000473">
    <property type="entry name" value="Vacuolar sorting-associated 1 protein"/>
    <property type="match status" value="1"/>
</dbReference>
<dbReference type="PRINTS" id="PR00195">
    <property type="entry name" value="DYNAMIN"/>
</dbReference>
<dbReference type="GO" id="GO:0048312">
    <property type="term" value="P:intracellular distribution of mitochondria"/>
    <property type="evidence" value="ECO:0007669"/>
    <property type="project" value="TreeGrafter"/>
</dbReference>
<evidence type="ECO:0000259" key="8">
    <source>
        <dbReference type="PROSITE" id="PS51718"/>
    </source>
</evidence>
<dbReference type="Gene3D" id="1.20.120.1240">
    <property type="entry name" value="Dynamin, middle domain"/>
    <property type="match status" value="1"/>
</dbReference>
<dbReference type="InterPro" id="IPR030381">
    <property type="entry name" value="G_DYNAMIN_dom"/>
</dbReference>
<dbReference type="Pfam" id="PF01031">
    <property type="entry name" value="Dynamin_M"/>
    <property type="match status" value="1"/>
</dbReference>
<dbReference type="InterPro" id="IPR022812">
    <property type="entry name" value="Dynamin"/>
</dbReference>
<protein>
    <recommendedName>
        <fullName evidence="4">Vacuolar protein sorting-associated protein 1</fullName>
    </recommendedName>
</protein>
<dbReference type="PANTHER" id="PTHR11566:SF220">
    <property type="entry name" value="VACUOLAR PROTEIN SORTING-ASSOCIATED PROTEIN 1"/>
    <property type="match status" value="1"/>
</dbReference>
<evidence type="ECO:0000256" key="4">
    <source>
        <dbReference type="ARBA" id="ARBA00073589"/>
    </source>
</evidence>
<feature type="compositionally biased region" description="Basic and acidic residues" evidence="6">
    <location>
        <begin position="101"/>
        <end position="110"/>
    </location>
</feature>
<evidence type="ECO:0000256" key="5">
    <source>
        <dbReference type="RuleBase" id="RU003932"/>
    </source>
</evidence>
<evidence type="ECO:0000256" key="1">
    <source>
        <dbReference type="ARBA" id="ARBA00022741"/>
    </source>
</evidence>
<dbReference type="InterPro" id="IPR027417">
    <property type="entry name" value="P-loop_NTPase"/>
</dbReference>
<dbReference type="GO" id="GO:0005525">
    <property type="term" value="F:GTP binding"/>
    <property type="evidence" value="ECO:0007669"/>
    <property type="project" value="UniProtKB-KW"/>
</dbReference>
<feature type="region of interest" description="Disordered" evidence="6">
    <location>
        <begin position="95"/>
        <end position="117"/>
    </location>
</feature>
<dbReference type="GO" id="GO:0030479">
    <property type="term" value="C:actin cortical patch"/>
    <property type="evidence" value="ECO:0007669"/>
    <property type="project" value="EnsemblFungi"/>
</dbReference>
<reference evidence="9 10" key="1">
    <citation type="journal article" date="2007" name="Proc. Natl. Acad. Sci. U.S.A.">
        <title>Independent sorting-out of thousands of duplicated gene pairs in two yeast species descended from a whole-genome duplication.</title>
        <authorList>
            <person name="Scannell D.R."/>
            <person name="Frank A.C."/>
            <person name="Conant G.C."/>
            <person name="Byrne K.P."/>
            <person name="Woolfit M."/>
            <person name="Wolfe K.H."/>
        </authorList>
    </citation>
    <scope>NUCLEOTIDE SEQUENCE [LARGE SCALE GENOMIC DNA]</scope>
    <source>
        <strain evidence="10">ATCC 22028 / DSM 70294 / BCRC 21397 / CBS 2163 / NBRC 10782 / NRRL Y-8283 / UCD 57-17</strain>
    </source>
</reference>
<comment type="similarity">
    <text evidence="5">Belongs to the TRAFAC class dynamin-like GTPase superfamily. Dynamin/Fzo/YdjA family.</text>
</comment>
<sequence>MDESLINTINKLQDALAPLGGGSQSPIDLPQITVVGSQSSGKSSVLENIVGRDFLPRGTGIVTRRPLVLQLINRRSKKKDSKIDSTTEELLDLSLNNDSNNKTDDKDKKNIVKGQSEDNSEEWGEFLHLPGKKFFNFEEIRQEIVRETDKVTGGNLGISPVPINLRIYSPFVLTLTLVDLPGLTKVPVGDQPPDIERQIKDMLLKYISKPNAIILSVNAANTDLANSDGLKLAREVDPEGTRTIGVLTKVDLMDEGTDVIDILAGRVIPLRYGYVPVINRGQKDIEGKKTIRLALEDERKFFENHSSYSSKAQYCGTPYLAKKLNSILLHHIRQTLPEIKAKIEATLKKYQNELFNLGPETMDSSNSIVLSMITDFANEYAGILDGEAKELSSNELSGGARISFVFHEVFKNGVEALDPFDQIKDSDIRTIMYNSSGSAPSLFVGTDAFEVLVKQQIKRFEEPSLRLVTLVFEELVRMLKQIISHMKYSRYPALREAISNQFIEYLKEAIIPTNEFVVDVIKSEETYINTAHPDLLKGSQAMVMVEEKLHPRQVSVDPKTGKPLPNQPAVAPVQVAEEKSGFFGGFFSTKNKKKLAALESPPPVLKATGQMTERETMETEVIKLLISSYFNIVKRTVADVIPKAIMLKLIVKSRTEIQKVLLEKLYTDKNISELTKENDGTIQRRNECKKMVDILKHASEIVSSV</sequence>
<keyword evidence="10" id="KW-1185">Reference proteome</keyword>
<dbReference type="InterPro" id="IPR001401">
    <property type="entry name" value="Dynamin_GTPase"/>
</dbReference>
<dbReference type="OMA" id="IQRRKEC"/>
<keyword evidence="2 5" id="KW-0342">GTP-binding</keyword>
<organism evidence="10">
    <name type="scientific">Vanderwaltozyma polyspora (strain ATCC 22028 / DSM 70294 / BCRC 21397 / CBS 2163 / NBRC 10782 / NRRL Y-8283 / UCD 57-17)</name>
    <name type="common">Kluyveromyces polysporus</name>
    <dbReference type="NCBI Taxonomy" id="436907"/>
    <lineage>
        <taxon>Eukaryota</taxon>
        <taxon>Fungi</taxon>
        <taxon>Dikarya</taxon>
        <taxon>Ascomycota</taxon>
        <taxon>Saccharomycotina</taxon>
        <taxon>Saccharomycetes</taxon>
        <taxon>Saccharomycetales</taxon>
        <taxon>Saccharomycetaceae</taxon>
        <taxon>Vanderwaltozyma</taxon>
    </lineage>
</organism>
<dbReference type="EMBL" id="DS480416">
    <property type="protein sequence ID" value="EDO16841.1"/>
    <property type="molecule type" value="Genomic_DNA"/>
</dbReference>
<dbReference type="SMART" id="SM00302">
    <property type="entry name" value="GED"/>
    <property type="match status" value="1"/>
</dbReference>
<keyword evidence="3" id="KW-0505">Motor protein</keyword>
<dbReference type="SMART" id="SM00053">
    <property type="entry name" value="DYNc"/>
    <property type="match status" value="1"/>
</dbReference>
<dbReference type="Gene3D" id="3.40.50.300">
    <property type="entry name" value="P-loop containing nucleotide triphosphate hydrolases"/>
    <property type="match status" value="1"/>
</dbReference>
<dbReference type="KEGG" id="vpo:Kpol_1056p42"/>
<dbReference type="FunCoup" id="A7TLP9">
    <property type="interactions" value="521"/>
</dbReference>
<dbReference type="InParanoid" id="A7TLP9"/>
<dbReference type="GO" id="GO:0006897">
    <property type="term" value="P:endocytosis"/>
    <property type="evidence" value="ECO:0007669"/>
    <property type="project" value="EnsemblFungi"/>
</dbReference>
<dbReference type="GeneID" id="5545016"/>
<dbReference type="GO" id="GO:0060988">
    <property type="term" value="P:lipid tube assembly"/>
    <property type="evidence" value="ECO:0007669"/>
    <property type="project" value="EnsemblFungi"/>
</dbReference>